<dbReference type="Gene3D" id="1.25.40.10">
    <property type="entry name" value="Tetratricopeptide repeat domain"/>
    <property type="match status" value="1"/>
</dbReference>
<dbReference type="SMART" id="SM00862">
    <property type="entry name" value="Trans_reg_C"/>
    <property type="match status" value="1"/>
</dbReference>
<sequence>MHYPRAVQPPIYRFRNLRLEPAKRELWRDGVRVPLPTKSFDCLTYLIEHRDRAVGRDELIAAVWGRTEVSDKVLGQTLLRARRAIGDASAGHTAIRTLPRFGYHWEEAVEVDTPAVTPATAAAVAPPAMRRGMPKKWLAIAAAVLVVLAGAAVLLAGRTPAPAPAPVQATADRHVVLVLPVAGPHTPDDTWIRLGAMDYLAAQLRGVRGLQVLPSEQAVALYGRDAAADPLGENDLYRLEQVTGAAYILAPRATRTGGTWNVTLDVYHDRGTRALEAQAPASLDAIAQVADRFAASVGLEMPARRGLPATPSEYLQRIDAAVLAGDMPLARSLADAAPAELKSEPAYLVRAGRIAYRSGDVDRAERILRPLASADAAPAQDIRAQAMLVLGSTSVYRQDYDAAERYYTGTIALLDKAGAPAALGRAYLERGIVYGVTRRVDAAMADFGRARVELERAGDRLGTANLDVAIGLVEVFRSRLVEAVAAYDRAIATFTRFDVNDNLVIALTGKSSAQRKLLDLEGALATTDRQMAIAEHLQNPMLMRHVLTERVPALIDAGRFGAADALIDRYLPATASAADDPVFAVLRARLRTVQGRPQDALRDADAVLDSIEREPTPGGQTYLSAAIDTYVDAALRAGRPDEATRFLERLRASRDLPQDDDRPFVLEFGTARVQAARGDPAAAAGFRGALALANGMAPQKVVAVAVAHAGYLLARDDLHDAPTLLGHLVPYVGRDYEATQTAARLYTALGDRDLAERAAAGLRRLAGERTP</sequence>
<reference evidence="6" key="1">
    <citation type="journal article" date="2019" name="Int. J. Syst. Evol. Microbiol.">
        <title>The Global Catalogue of Microorganisms (GCM) 10K type strain sequencing project: providing services to taxonomists for standard genome sequencing and annotation.</title>
        <authorList>
            <consortium name="The Broad Institute Genomics Platform"/>
            <consortium name="The Broad Institute Genome Sequencing Center for Infectious Disease"/>
            <person name="Wu L."/>
            <person name="Ma J."/>
        </authorList>
    </citation>
    <scope>NUCLEOTIDE SEQUENCE [LARGE SCALE GENOMIC DNA]</scope>
    <source>
        <strain evidence="6">CCUG 30340</strain>
    </source>
</reference>
<keyword evidence="3" id="KW-0812">Transmembrane</keyword>
<proteinExistence type="predicted"/>
<dbReference type="RefSeq" id="WP_380019782.1">
    <property type="nucleotide sequence ID" value="NZ_JBHSHD010000006.1"/>
</dbReference>
<keyword evidence="1 2" id="KW-0238">DNA-binding</keyword>
<dbReference type="PANTHER" id="PTHR47691">
    <property type="entry name" value="REGULATOR-RELATED"/>
    <property type="match status" value="1"/>
</dbReference>
<dbReference type="CDD" id="cd00383">
    <property type="entry name" value="trans_reg_C"/>
    <property type="match status" value="1"/>
</dbReference>
<name>A0ABV9QT23_9GAMM</name>
<organism evidence="5 6">
    <name type="scientific">Dokdonella ginsengisoli</name>
    <dbReference type="NCBI Taxonomy" id="363846"/>
    <lineage>
        <taxon>Bacteria</taxon>
        <taxon>Pseudomonadati</taxon>
        <taxon>Pseudomonadota</taxon>
        <taxon>Gammaproteobacteria</taxon>
        <taxon>Lysobacterales</taxon>
        <taxon>Rhodanobacteraceae</taxon>
        <taxon>Dokdonella</taxon>
    </lineage>
</organism>
<dbReference type="PROSITE" id="PS51755">
    <property type="entry name" value="OMPR_PHOB"/>
    <property type="match status" value="1"/>
</dbReference>
<dbReference type="EMBL" id="JBHSHD010000006">
    <property type="protein sequence ID" value="MFC4819967.1"/>
    <property type="molecule type" value="Genomic_DNA"/>
</dbReference>
<evidence type="ECO:0000313" key="5">
    <source>
        <dbReference type="EMBL" id="MFC4819967.1"/>
    </source>
</evidence>
<dbReference type="PANTHER" id="PTHR47691:SF3">
    <property type="entry name" value="HTH-TYPE TRANSCRIPTIONAL REGULATOR RV0890C-RELATED"/>
    <property type="match status" value="1"/>
</dbReference>
<evidence type="ECO:0000256" key="3">
    <source>
        <dbReference type="SAM" id="Phobius"/>
    </source>
</evidence>
<gene>
    <name evidence="5" type="ORF">ACFO6Q_06510</name>
</gene>
<keyword evidence="3" id="KW-0472">Membrane</keyword>
<dbReference type="Pfam" id="PF00486">
    <property type="entry name" value="Trans_reg_C"/>
    <property type="match status" value="1"/>
</dbReference>
<evidence type="ECO:0000256" key="1">
    <source>
        <dbReference type="ARBA" id="ARBA00023125"/>
    </source>
</evidence>
<dbReference type="InterPro" id="IPR011990">
    <property type="entry name" value="TPR-like_helical_dom_sf"/>
</dbReference>
<dbReference type="InterPro" id="IPR001867">
    <property type="entry name" value="OmpR/PhoB-type_DNA-bd"/>
</dbReference>
<evidence type="ECO:0000256" key="2">
    <source>
        <dbReference type="PROSITE-ProRule" id="PRU01091"/>
    </source>
</evidence>
<feature type="domain" description="OmpR/PhoB-type" evidence="4">
    <location>
        <begin position="9"/>
        <end position="107"/>
    </location>
</feature>
<comment type="caution">
    <text evidence="5">The sequence shown here is derived from an EMBL/GenBank/DDBJ whole genome shotgun (WGS) entry which is preliminary data.</text>
</comment>
<dbReference type="SUPFAM" id="SSF48452">
    <property type="entry name" value="TPR-like"/>
    <property type="match status" value="1"/>
</dbReference>
<feature type="DNA-binding region" description="OmpR/PhoB-type" evidence="2">
    <location>
        <begin position="9"/>
        <end position="107"/>
    </location>
</feature>
<evidence type="ECO:0000259" key="4">
    <source>
        <dbReference type="PROSITE" id="PS51755"/>
    </source>
</evidence>
<evidence type="ECO:0000313" key="6">
    <source>
        <dbReference type="Proteomes" id="UP001595886"/>
    </source>
</evidence>
<dbReference type="InterPro" id="IPR016032">
    <property type="entry name" value="Sig_transdc_resp-reg_C-effctor"/>
</dbReference>
<keyword evidence="6" id="KW-1185">Reference proteome</keyword>
<dbReference type="Gene3D" id="1.10.10.10">
    <property type="entry name" value="Winged helix-like DNA-binding domain superfamily/Winged helix DNA-binding domain"/>
    <property type="match status" value="1"/>
</dbReference>
<dbReference type="SUPFAM" id="SSF46894">
    <property type="entry name" value="C-terminal effector domain of the bipartite response regulators"/>
    <property type="match status" value="1"/>
</dbReference>
<dbReference type="Proteomes" id="UP001595886">
    <property type="component" value="Unassembled WGS sequence"/>
</dbReference>
<protein>
    <submittedName>
        <fullName evidence="5">Winged helix-turn-helix domain-containing protein</fullName>
    </submittedName>
</protein>
<dbReference type="InterPro" id="IPR036388">
    <property type="entry name" value="WH-like_DNA-bd_sf"/>
</dbReference>
<keyword evidence="3" id="KW-1133">Transmembrane helix</keyword>
<feature type="transmembrane region" description="Helical" evidence="3">
    <location>
        <begin position="137"/>
        <end position="157"/>
    </location>
</feature>
<accession>A0ABV9QT23</accession>